<name>A0ACA9R627_9GLOM</name>
<organism evidence="1 2">
    <name type="scientific">Acaulospora colombiana</name>
    <dbReference type="NCBI Taxonomy" id="27376"/>
    <lineage>
        <taxon>Eukaryota</taxon>
        <taxon>Fungi</taxon>
        <taxon>Fungi incertae sedis</taxon>
        <taxon>Mucoromycota</taxon>
        <taxon>Glomeromycotina</taxon>
        <taxon>Glomeromycetes</taxon>
        <taxon>Diversisporales</taxon>
        <taxon>Acaulosporaceae</taxon>
        <taxon>Acaulospora</taxon>
    </lineage>
</organism>
<dbReference type="Proteomes" id="UP000789525">
    <property type="component" value="Unassembled WGS sequence"/>
</dbReference>
<proteinExistence type="predicted"/>
<protein>
    <submittedName>
        <fullName evidence="1">11669_t:CDS:1</fullName>
    </submittedName>
</protein>
<sequence>QTPAFGPGTFSTQIFPNNTNTQNVPLVQSIPTLQPLTSNPSSAPFLTSANSIMHDQQKVVFTADPVLPIQPNSSVIFPGSQQDQISALLQGQYSNISHPNSSSGQNIANVQNVLNILQNSQPTALPTSSQWETPALGLIIPTDAGVVPANNTTHNTITASMDSKPTEQVLQSSISPHLINPPST</sequence>
<accession>A0ACA9R627</accession>
<evidence type="ECO:0000313" key="1">
    <source>
        <dbReference type="EMBL" id="CAG8778028.1"/>
    </source>
</evidence>
<comment type="caution">
    <text evidence="1">The sequence shown here is derived from an EMBL/GenBank/DDBJ whole genome shotgun (WGS) entry which is preliminary data.</text>
</comment>
<feature type="non-terminal residue" evidence="1">
    <location>
        <position position="184"/>
    </location>
</feature>
<dbReference type="EMBL" id="CAJVPT010069433">
    <property type="protein sequence ID" value="CAG8778028.1"/>
    <property type="molecule type" value="Genomic_DNA"/>
</dbReference>
<evidence type="ECO:0000313" key="2">
    <source>
        <dbReference type="Proteomes" id="UP000789525"/>
    </source>
</evidence>
<keyword evidence="2" id="KW-1185">Reference proteome</keyword>
<gene>
    <name evidence="1" type="ORF">ACOLOM_LOCUS14193</name>
</gene>
<feature type="non-terminal residue" evidence="1">
    <location>
        <position position="1"/>
    </location>
</feature>
<reference evidence="1" key="1">
    <citation type="submission" date="2021-06" db="EMBL/GenBank/DDBJ databases">
        <authorList>
            <person name="Kallberg Y."/>
            <person name="Tangrot J."/>
            <person name="Rosling A."/>
        </authorList>
    </citation>
    <scope>NUCLEOTIDE SEQUENCE</scope>
    <source>
        <strain evidence="1">CL356</strain>
    </source>
</reference>